<reference evidence="1 2" key="1">
    <citation type="journal article" date="2007" name="J. Virol.">
        <title>Genome sequences of three koi herpesvirus isolates representing the expanding distribution of an emerging disease threatening koi and common carp worldwide.</title>
        <authorList>
            <person name="Aoki T."/>
            <person name="Hirono I."/>
            <person name="Kurokawa K."/>
            <person name="Fukuda H."/>
            <person name="Nahary R."/>
            <person name="Eldar A."/>
            <person name="Davison A.J."/>
            <person name="Waltzek T.B."/>
            <person name="Bercovier H."/>
            <person name="Hedrick R.P."/>
        </authorList>
    </citation>
    <scope>NUCLEOTIDE SEQUENCE [LARGE SCALE GENOMIC DNA]</scope>
    <source>
        <strain evidence="1">TUMST1</strain>
    </source>
</reference>
<evidence type="ECO:0000313" key="2">
    <source>
        <dbReference type="Proteomes" id="UP000169752"/>
    </source>
</evidence>
<accession>A4FTJ0</accession>
<dbReference type="EMBL" id="AP008984">
    <property type="protein sequence ID" value="BAF48909.1"/>
    <property type="molecule type" value="Genomic_DNA"/>
</dbReference>
<name>A4FTJ0_CYHV3</name>
<evidence type="ECO:0000313" key="1">
    <source>
        <dbReference type="EMBL" id="BAF48909.1"/>
    </source>
</evidence>
<gene>
    <name evidence="1" type="ORF">KHVJ105</name>
</gene>
<dbReference type="Proteomes" id="UP000169752">
    <property type="component" value="Segment"/>
</dbReference>
<proteinExistence type="predicted"/>
<organism evidence="1 2">
    <name type="scientific">Cyprinid herpesvirus 3</name>
    <name type="common">CyHV-3</name>
    <dbReference type="NCBI Taxonomy" id="180230"/>
    <lineage>
        <taxon>Viruses</taxon>
        <taxon>Duplodnaviria</taxon>
        <taxon>Heunggongvirae</taxon>
        <taxon>Peploviricota</taxon>
        <taxon>Herviviricetes</taxon>
        <taxon>Herpesvirales</taxon>
        <taxon>Alloherpesviridae</taxon>
        <taxon>Cyvirus</taxon>
        <taxon>Cyvirus cyprinidallo3</taxon>
    </lineage>
</organism>
<protein>
    <submittedName>
        <fullName evidence="1">Uncharacterized protein</fullName>
    </submittedName>
</protein>
<sequence length="264" mass="28383">MTRTGVLRYHSSRTRVASTGKKKQRLLPSRLRRRGLGTIVGAGVGRGQDGLLLRRCHVLERSDASEAPLHVDQGLTDVGLRCDHGRFGGSVLGGVVDLVCRRQERVCHVLDGPPREHLSGGAAGDEPLVALVVLKEHGEEPQQGHGDGEGLLVIPTVGFQPLRSRLGDAQLAQEHGEELVLVVHSLDERVPRPEGGGELGLDLLGAGVEGHDVVGQDGGHDLPGLGELLRDIFTDADRQLVKHFDEAKRVEKVARIEAVLARRA</sequence>